<reference evidence="1 2" key="1">
    <citation type="journal article" date="2021" name="Commun. Biol.">
        <title>The genome of Shorea leprosula (Dipterocarpaceae) highlights the ecological relevance of drought in aseasonal tropical rainforests.</title>
        <authorList>
            <person name="Ng K.K.S."/>
            <person name="Kobayashi M.J."/>
            <person name="Fawcett J.A."/>
            <person name="Hatakeyama M."/>
            <person name="Paape T."/>
            <person name="Ng C.H."/>
            <person name="Ang C.C."/>
            <person name="Tnah L.H."/>
            <person name="Lee C.T."/>
            <person name="Nishiyama T."/>
            <person name="Sese J."/>
            <person name="O'Brien M.J."/>
            <person name="Copetti D."/>
            <person name="Mohd Noor M.I."/>
            <person name="Ong R.C."/>
            <person name="Putra M."/>
            <person name="Sireger I.Z."/>
            <person name="Indrioko S."/>
            <person name="Kosugi Y."/>
            <person name="Izuno A."/>
            <person name="Isagi Y."/>
            <person name="Lee S.L."/>
            <person name="Shimizu K.K."/>
        </authorList>
    </citation>
    <scope>NUCLEOTIDE SEQUENCE [LARGE SCALE GENOMIC DNA]</scope>
    <source>
        <strain evidence="1">214</strain>
    </source>
</reference>
<dbReference type="PANTHER" id="PTHR36983">
    <property type="entry name" value="DNAJ HOMOLOG SUBFAMILY C MEMBER 13"/>
    <property type="match status" value="1"/>
</dbReference>
<dbReference type="Proteomes" id="UP001054252">
    <property type="component" value="Unassembled WGS sequence"/>
</dbReference>
<dbReference type="AlphaFoldDB" id="A0AAV5IR71"/>
<dbReference type="GO" id="GO:2000641">
    <property type="term" value="P:regulation of early endosome to late endosome transport"/>
    <property type="evidence" value="ECO:0007669"/>
    <property type="project" value="InterPro"/>
</dbReference>
<proteinExistence type="predicted"/>
<protein>
    <submittedName>
        <fullName evidence="1">Uncharacterized protein</fullName>
    </submittedName>
</protein>
<dbReference type="GO" id="GO:0007032">
    <property type="term" value="P:endosome organization"/>
    <property type="evidence" value="ECO:0007669"/>
    <property type="project" value="InterPro"/>
</dbReference>
<dbReference type="GO" id="GO:0010008">
    <property type="term" value="C:endosome membrane"/>
    <property type="evidence" value="ECO:0007669"/>
    <property type="project" value="TreeGrafter"/>
</dbReference>
<dbReference type="PANTHER" id="PTHR36983:SF2">
    <property type="entry name" value="DNAJ HOMOLOG SUBFAMILY C MEMBER 13"/>
    <property type="match status" value="1"/>
</dbReference>
<dbReference type="EMBL" id="BPVZ01000016">
    <property type="protein sequence ID" value="GKV00778.1"/>
    <property type="molecule type" value="Genomic_DNA"/>
</dbReference>
<dbReference type="InterPro" id="IPR044978">
    <property type="entry name" value="GRV2/DNAJC13"/>
</dbReference>
<gene>
    <name evidence="1" type="ORF">SLEP1_g13409</name>
</gene>
<evidence type="ECO:0000313" key="1">
    <source>
        <dbReference type="EMBL" id="GKV00778.1"/>
    </source>
</evidence>
<comment type="caution">
    <text evidence="1">The sequence shown here is derived from an EMBL/GenBank/DDBJ whole genome shotgun (WGS) entry which is preliminary data.</text>
</comment>
<accession>A0AAV5IR71</accession>
<organism evidence="1 2">
    <name type="scientific">Rubroshorea leprosula</name>
    <dbReference type="NCBI Taxonomy" id="152421"/>
    <lineage>
        <taxon>Eukaryota</taxon>
        <taxon>Viridiplantae</taxon>
        <taxon>Streptophyta</taxon>
        <taxon>Embryophyta</taxon>
        <taxon>Tracheophyta</taxon>
        <taxon>Spermatophyta</taxon>
        <taxon>Magnoliopsida</taxon>
        <taxon>eudicotyledons</taxon>
        <taxon>Gunneridae</taxon>
        <taxon>Pentapetalae</taxon>
        <taxon>rosids</taxon>
        <taxon>malvids</taxon>
        <taxon>Malvales</taxon>
        <taxon>Dipterocarpaceae</taxon>
        <taxon>Rubroshorea</taxon>
    </lineage>
</organism>
<sequence length="227" mass="24551">MFAIKFNDGCPVHVYASTSRNSLLAAVHNVLQTECQCAVPVLPRLTMSAHPIDPPCGRVCLPFGHQHPTVDMEIVSMHVKHLAAASKDAVVEGGSIPGSRAKLWHRIREFNACMLFTGVPSNIEVPKVILMALITMLPATPNLPPESPPMPPPSPKAAATVTGFIACLCRLLASKRAASLVISFPAAVGRIMALLRNASEGVAAETVGLVANTCWWWFWGYKYIDRF</sequence>
<evidence type="ECO:0000313" key="2">
    <source>
        <dbReference type="Proteomes" id="UP001054252"/>
    </source>
</evidence>
<dbReference type="GO" id="GO:0006898">
    <property type="term" value="P:receptor-mediated endocytosis"/>
    <property type="evidence" value="ECO:0007669"/>
    <property type="project" value="TreeGrafter"/>
</dbReference>
<name>A0AAV5IR71_9ROSI</name>
<keyword evidence="2" id="KW-1185">Reference proteome</keyword>